<evidence type="ECO:0000313" key="1">
    <source>
        <dbReference type="EMBL" id="KAF9781006.1"/>
    </source>
</evidence>
<dbReference type="AlphaFoldDB" id="A0A9P6H7N0"/>
<name>A0A9P6H7N0_9AGAM</name>
<accession>A0A9P6H7N0</accession>
<reference evidence="1" key="1">
    <citation type="journal article" date="2020" name="Nat. Commun.">
        <title>Large-scale genome sequencing of mycorrhizal fungi provides insights into the early evolution of symbiotic traits.</title>
        <authorList>
            <person name="Miyauchi S."/>
            <person name="Kiss E."/>
            <person name="Kuo A."/>
            <person name="Drula E."/>
            <person name="Kohler A."/>
            <person name="Sanchez-Garcia M."/>
            <person name="Morin E."/>
            <person name="Andreopoulos B."/>
            <person name="Barry K.W."/>
            <person name="Bonito G."/>
            <person name="Buee M."/>
            <person name="Carver A."/>
            <person name="Chen C."/>
            <person name="Cichocki N."/>
            <person name="Clum A."/>
            <person name="Culley D."/>
            <person name="Crous P.W."/>
            <person name="Fauchery L."/>
            <person name="Girlanda M."/>
            <person name="Hayes R.D."/>
            <person name="Keri Z."/>
            <person name="LaButti K."/>
            <person name="Lipzen A."/>
            <person name="Lombard V."/>
            <person name="Magnuson J."/>
            <person name="Maillard F."/>
            <person name="Murat C."/>
            <person name="Nolan M."/>
            <person name="Ohm R.A."/>
            <person name="Pangilinan J."/>
            <person name="Pereira M.F."/>
            <person name="Perotto S."/>
            <person name="Peter M."/>
            <person name="Pfister S."/>
            <person name="Riley R."/>
            <person name="Sitrit Y."/>
            <person name="Stielow J.B."/>
            <person name="Szollosi G."/>
            <person name="Zifcakova L."/>
            <person name="Stursova M."/>
            <person name="Spatafora J.W."/>
            <person name="Tedersoo L."/>
            <person name="Vaario L.M."/>
            <person name="Yamada A."/>
            <person name="Yan M."/>
            <person name="Wang P."/>
            <person name="Xu J."/>
            <person name="Bruns T."/>
            <person name="Baldrian P."/>
            <person name="Vilgalys R."/>
            <person name="Dunand C."/>
            <person name="Henrissat B."/>
            <person name="Grigoriev I.V."/>
            <person name="Hibbett D."/>
            <person name="Nagy L.G."/>
            <person name="Martin F.M."/>
        </authorList>
    </citation>
    <scope>NUCLEOTIDE SEQUENCE</scope>
    <source>
        <strain evidence="1">UH-Tt-Lm1</strain>
    </source>
</reference>
<dbReference type="Proteomes" id="UP000736335">
    <property type="component" value="Unassembled WGS sequence"/>
</dbReference>
<sequence>MKHTNGPICRAWSRSYSVFLSPSSARKQLPRRCRSLLWSAGRSSTLSPWDALARRLFVHGPEEAGGRTDGRRRLFRAHVERDGKLQSSRIYELKDEADDSVDLFYFHYARNGRERADNVPKAGLRKKNPHIIQTPVIS</sequence>
<protein>
    <submittedName>
        <fullName evidence="1">Uncharacterized protein</fullName>
    </submittedName>
</protein>
<keyword evidence="2" id="KW-1185">Reference proteome</keyword>
<comment type="caution">
    <text evidence="1">The sequence shown here is derived from an EMBL/GenBank/DDBJ whole genome shotgun (WGS) entry which is preliminary data.</text>
</comment>
<proteinExistence type="predicted"/>
<gene>
    <name evidence="1" type="ORF">BJ322DRAFT_291660</name>
</gene>
<reference evidence="1" key="2">
    <citation type="submission" date="2020-11" db="EMBL/GenBank/DDBJ databases">
        <authorList>
            <consortium name="DOE Joint Genome Institute"/>
            <person name="Kuo A."/>
            <person name="Miyauchi S."/>
            <person name="Kiss E."/>
            <person name="Drula E."/>
            <person name="Kohler A."/>
            <person name="Sanchez-Garcia M."/>
            <person name="Andreopoulos B."/>
            <person name="Barry K.W."/>
            <person name="Bonito G."/>
            <person name="Buee M."/>
            <person name="Carver A."/>
            <person name="Chen C."/>
            <person name="Cichocki N."/>
            <person name="Clum A."/>
            <person name="Culley D."/>
            <person name="Crous P.W."/>
            <person name="Fauchery L."/>
            <person name="Girlanda M."/>
            <person name="Hayes R."/>
            <person name="Keri Z."/>
            <person name="Labutti K."/>
            <person name="Lipzen A."/>
            <person name="Lombard V."/>
            <person name="Magnuson J."/>
            <person name="Maillard F."/>
            <person name="Morin E."/>
            <person name="Murat C."/>
            <person name="Nolan M."/>
            <person name="Ohm R."/>
            <person name="Pangilinan J."/>
            <person name="Pereira M."/>
            <person name="Perotto S."/>
            <person name="Peter M."/>
            <person name="Riley R."/>
            <person name="Sitrit Y."/>
            <person name="Stielow B."/>
            <person name="Szollosi G."/>
            <person name="Zifcakova L."/>
            <person name="Stursova M."/>
            <person name="Spatafora J.W."/>
            <person name="Tedersoo L."/>
            <person name="Vaario L.-M."/>
            <person name="Yamada A."/>
            <person name="Yan M."/>
            <person name="Wang P."/>
            <person name="Xu J."/>
            <person name="Bruns T."/>
            <person name="Baldrian P."/>
            <person name="Vilgalys R."/>
            <person name="Henrissat B."/>
            <person name="Grigoriev I.V."/>
            <person name="Hibbett D."/>
            <person name="Nagy L.G."/>
            <person name="Martin F.M."/>
        </authorList>
    </citation>
    <scope>NUCLEOTIDE SEQUENCE</scope>
    <source>
        <strain evidence="1">UH-Tt-Lm1</strain>
    </source>
</reference>
<dbReference type="EMBL" id="WIUZ02000015">
    <property type="protein sequence ID" value="KAF9781006.1"/>
    <property type="molecule type" value="Genomic_DNA"/>
</dbReference>
<dbReference type="OrthoDB" id="26387at2759"/>
<evidence type="ECO:0000313" key="2">
    <source>
        <dbReference type="Proteomes" id="UP000736335"/>
    </source>
</evidence>
<organism evidence="1 2">
    <name type="scientific">Thelephora terrestris</name>
    <dbReference type="NCBI Taxonomy" id="56493"/>
    <lineage>
        <taxon>Eukaryota</taxon>
        <taxon>Fungi</taxon>
        <taxon>Dikarya</taxon>
        <taxon>Basidiomycota</taxon>
        <taxon>Agaricomycotina</taxon>
        <taxon>Agaricomycetes</taxon>
        <taxon>Thelephorales</taxon>
        <taxon>Thelephoraceae</taxon>
        <taxon>Thelephora</taxon>
    </lineage>
</organism>